<evidence type="ECO:0000313" key="2">
    <source>
        <dbReference type="EMBL" id="CAH1775598.1"/>
    </source>
</evidence>
<dbReference type="InterPro" id="IPR001810">
    <property type="entry name" value="F-box_dom"/>
</dbReference>
<dbReference type="EMBL" id="CAIIXF020000001">
    <property type="protein sequence ID" value="CAH1775598.1"/>
    <property type="molecule type" value="Genomic_DNA"/>
</dbReference>
<gene>
    <name evidence="2" type="ORF">OFUS_LOCUS2886</name>
</gene>
<dbReference type="OrthoDB" id="5989978at2759"/>
<dbReference type="Proteomes" id="UP000749559">
    <property type="component" value="Unassembled WGS sequence"/>
</dbReference>
<dbReference type="InterPro" id="IPR036047">
    <property type="entry name" value="F-box-like_dom_sf"/>
</dbReference>
<name>A0A8S4N4X8_OWEFU</name>
<keyword evidence="3" id="KW-1185">Reference proteome</keyword>
<dbReference type="PROSITE" id="PS50181">
    <property type="entry name" value="FBOX"/>
    <property type="match status" value="1"/>
</dbReference>
<dbReference type="Pfam" id="PF12937">
    <property type="entry name" value="F-box-like"/>
    <property type="match status" value="1"/>
</dbReference>
<evidence type="ECO:0000313" key="3">
    <source>
        <dbReference type="Proteomes" id="UP000749559"/>
    </source>
</evidence>
<comment type="caution">
    <text evidence="2">The sequence shown here is derived from an EMBL/GenBank/DDBJ whole genome shotgun (WGS) entry which is preliminary data.</text>
</comment>
<dbReference type="SUPFAM" id="SSF81383">
    <property type="entry name" value="F-box domain"/>
    <property type="match status" value="1"/>
</dbReference>
<organism evidence="2 3">
    <name type="scientific">Owenia fusiformis</name>
    <name type="common">Polychaete worm</name>
    <dbReference type="NCBI Taxonomy" id="6347"/>
    <lineage>
        <taxon>Eukaryota</taxon>
        <taxon>Metazoa</taxon>
        <taxon>Spiralia</taxon>
        <taxon>Lophotrochozoa</taxon>
        <taxon>Annelida</taxon>
        <taxon>Polychaeta</taxon>
        <taxon>Sedentaria</taxon>
        <taxon>Canalipalpata</taxon>
        <taxon>Sabellida</taxon>
        <taxon>Oweniida</taxon>
        <taxon>Oweniidae</taxon>
        <taxon>Owenia</taxon>
    </lineage>
</organism>
<evidence type="ECO:0000259" key="1">
    <source>
        <dbReference type="PROSITE" id="PS50181"/>
    </source>
</evidence>
<protein>
    <recommendedName>
        <fullName evidence="1">F-box domain-containing protein</fullName>
    </recommendedName>
</protein>
<dbReference type="AlphaFoldDB" id="A0A8S4N4X8"/>
<sequence length="193" mass="22579">MEDLVNLLRVCKRWNELIEPNDNLWRKFIPNIAGFDPPDAESAKGVVESIWRKSIKIGEERWFPDVSPAFIARVAEMKKCSQWGFSGRDPMRAGATLYLRLNPIYDFVKKGARPSNKKLRGVMKEIYETFNRGKPYFDPEKDSYEDDADECDPDCADIKDEKDVMEKSQLNDYCDTLTVCFTWFCKYSLVLFW</sequence>
<feature type="domain" description="F-box" evidence="1">
    <location>
        <begin position="1"/>
        <end position="28"/>
    </location>
</feature>
<reference evidence="2" key="1">
    <citation type="submission" date="2022-03" db="EMBL/GenBank/DDBJ databases">
        <authorList>
            <person name="Martin C."/>
        </authorList>
    </citation>
    <scope>NUCLEOTIDE SEQUENCE</scope>
</reference>
<accession>A0A8S4N4X8</accession>
<proteinExistence type="predicted"/>